<accession>A0A9E9LA37</accession>
<dbReference type="Proteomes" id="UP001164819">
    <property type="component" value="Chromosome"/>
</dbReference>
<dbReference type="EMBL" id="CP098251">
    <property type="protein sequence ID" value="WAV90333.1"/>
    <property type="molecule type" value="Genomic_DNA"/>
</dbReference>
<evidence type="ECO:0000313" key="2">
    <source>
        <dbReference type="EMBL" id="WAV90333.1"/>
    </source>
</evidence>
<dbReference type="RefSeq" id="WP_269315435.1">
    <property type="nucleotide sequence ID" value="NZ_CP098251.1"/>
</dbReference>
<feature type="region of interest" description="Disordered" evidence="1">
    <location>
        <begin position="1"/>
        <end position="23"/>
    </location>
</feature>
<name>A0A9E9LA37_9BURK</name>
<evidence type="ECO:0000256" key="1">
    <source>
        <dbReference type="SAM" id="MobiDB-lite"/>
    </source>
</evidence>
<sequence length="236" mass="26385">MEADEWYWGGGGRPDGRREAGRGKGMSFSGVEALFAEFEALYGSRFADMWRHTDVARMKSLWARALSGFSVGEIRTGLAGCRDLSWPPSLPEFMALCRPRPDPAVAFAQAQEQVSRRPFGEDVWPEKALYWAAVAFGFYDLRSMSWPQAKTRWTRIWTEKRGMEETLPPVPPFRKALVAPGKNETDTETARRHLADLKRLVGLCPGPCGRNGEADVPYPDKSVSGKGEAYVRQIPG</sequence>
<proteinExistence type="predicted"/>
<feature type="region of interest" description="Disordered" evidence="1">
    <location>
        <begin position="211"/>
        <end position="236"/>
    </location>
</feature>
<organism evidence="2">
    <name type="scientific">Oxalobacter aliiformigenes</name>
    <dbReference type="NCBI Taxonomy" id="2946593"/>
    <lineage>
        <taxon>Bacteria</taxon>
        <taxon>Pseudomonadati</taxon>
        <taxon>Pseudomonadota</taxon>
        <taxon>Betaproteobacteria</taxon>
        <taxon>Burkholderiales</taxon>
        <taxon>Oxalobacteraceae</taxon>
        <taxon>Oxalobacter</taxon>
    </lineage>
</organism>
<dbReference type="AlphaFoldDB" id="A0A9E9LA37"/>
<gene>
    <name evidence="2" type="ORF">NB646_05515</name>
</gene>
<protein>
    <submittedName>
        <fullName evidence="2">Uncharacterized protein</fullName>
    </submittedName>
</protein>
<reference evidence="2" key="1">
    <citation type="journal article" date="2022" name="Front. Microbiol.">
        <title>New perspectives on an old grouping: The genomic and phenotypic variability of Oxalobacter formigenes and the implications for calcium oxalate stone prevention.</title>
        <authorList>
            <person name="Chmiel J.A."/>
            <person name="Carr C."/>
            <person name="Stuivenberg G.A."/>
            <person name="Venema R."/>
            <person name="Chanyi R.M."/>
            <person name="Al K.F."/>
            <person name="Giguere D."/>
            <person name="Say H."/>
            <person name="Akouris P.P."/>
            <person name="Dominguez Romero S.A."/>
            <person name="Kwong A."/>
            <person name="Tai V."/>
            <person name="Koval S.F."/>
            <person name="Razvi H."/>
            <person name="Bjazevic J."/>
            <person name="Burton J.P."/>
        </authorList>
    </citation>
    <scope>NUCLEOTIDE SEQUENCE</scope>
    <source>
        <strain evidence="2">OxK</strain>
    </source>
</reference>